<protein>
    <submittedName>
        <fullName evidence="1">Uncharacterized protein</fullName>
    </submittedName>
</protein>
<dbReference type="KEGG" id="csg:Cylst_5502"/>
<keyword evidence="2" id="KW-1185">Reference proteome</keyword>
<dbReference type="STRING" id="56107.Cylst_5502"/>
<dbReference type="eggNOG" id="ENOG5032FYN">
    <property type="taxonomic scope" value="Bacteria"/>
</dbReference>
<reference evidence="1 2" key="1">
    <citation type="submission" date="2012-06" db="EMBL/GenBank/DDBJ databases">
        <title>Finished chromosome of genome of Cylindrospermum stagnale PCC 7417.</title>
        <authorList>
            <consortium name="US DOE Joint Genome Institute"/>
            <person name="Gugger M."/>
            <person name="Coursin T."/>
            <person name="Rippka R."/>
            <person name="Tandeau De Marsac N."/>
            <person name="Huntemann M."/>
            <person name="Wei C.-L."/>
            <person name="Han J."/>
            <person name="Detter J.C."/>
            <person name="Han C."/>
            <person name="Tapia R."/>
            <person name="Chen A."/>
            <person name="Kyrpides N."/>
            <person name="Mavromatis K."/>
            <person name="Markowitz V."/>
            <person name="Szeto E."/>
            <person name="Ivanova N."/>
            <person name="Pagani I."/>
            <person name="Pati A."/>
            <person name="Goodwin L."/>
            <person name="Nordberg H.P."/>
            <person name="Cantor M.N."/>
            <person name="Hua S.X."/>
            <person name="Woyke T."/>
            <person name="Kerfeld C.A."/>
        </authorList>
    </citation>
    <scope>NUCLEOTIDE SEQUENCE [LARGE SCALE GENOMIC DNA]</scope>
    <source>
        <strain evidence="1 2">PCC 7417</strain>
    </source>
</reference>
<dbReference type="PATRIC" id="fig|56107.3.peg.6052"/>
<gene>
    <name evidence="1" type="ORF">Cylst_5502</name>
</gene>
<proteinExistence type="predicted"/>
<evidence type="ECO:0000313" key="2">
    <source>
        <dbReference type="Proteomes" id="UP000010475"/>
    </source>
</evidence>
<dbReference type="AlphaFoldDB" id="K9X4V5"/>
<organism evidence="1 2">
    <name type="scientific">Cylindrospermum stagnale PCC 7417</name>
    <dbReference type="NCBI Taxonomy" id="56107"/>
    <lineage>
        <taxon>Bacteria</taxon>
        <taxon>Bacillati</taxon>
        <taxon>Cyanobacteriota</taxon>
        <taxon>Cyanophyceae</taxon>
        <taxon>Nostocales</taxon>
        <taxon>Nostocaceae</taxon>
        <taxon>Cylindrospermum</taxon>
    </lineage>
</organism>
<accession>K9X4V5</accession>
<dbReference type="RefSeq" id="WP_015210748.1">
    <property type="nucleotide sequence ID" value="NC_019757.1"/>
</dbReference>
<dbReference type="HOGENOM" id="CLU_1944205_0_0_3"/>
<dbReference type="EMBL" id="CP003642">
    <property type="protein sequence ID" value="AFZ27513.1"/>
    <property type="molecule type" value="Genomic_DNA"/>
</dbReference>
<evidence type="ECO:0000313" key="1">
    <source>
        <dbReference type="EMBL" id="AFZ27513.1"/>
    </source>
</evidence>
<dbReference type="Proteomes" id="UP000010475">
    <property type="component" value="Chromosome"/>
</dbReference>
<name>K9X4V5_9NOST</name>
<sequence length="139" mass="14859">MSVLDYSAKPMEPTTLALAIATIFLTKALEKSGENFSDGFTKKIGEVLAKIRKHSPETATALAAADPQVLNLDKTVLEQIPPDPIFAELVDTADAEKNATFQDKFQAVKTGGTINIIGKQITVTQAGTGNTQTNTFSNF</sequence>